<keyword evidence="1 3" id="KW-0812">Transmembrane</keyword>
<proteinExistence type="predicted"/>
<evidence type="ECO:0000313" key="4">
    <source>
        <dbReference type="EMBL" id="MCY6957313.1"/>
    </source>
</evidence>
<reference evidence="4" key="1">
    <citation type="submission" date="2022-12" db="EMBL/GenBank/DDBJ databases">
        <title>Clostridium sp. nov., isolated from industrial wastewater.</title>
        <authorList>
            <person name="Jiayan W."/>
        </authorList>
    </citation>
    <scope>NUCLEOTIDE SEQUENCE</scope>
    <source>
        <strain evidence="4">ZC22-4</strain>
    </source>
</reference>
<evidence type="ECO:0000313" key="5">
    <source>
        <dbReference type="Proteomes" id="UP001144612"/>
    </source>
</evidence>
<dbReference type="PANTHER" id="PTHR37815:SF3">
    <property type="entry name" value="UPF0397 PROTEIN SPR0429"/>
    <property type="match status" value="1"/>
</dbReference>
<dbReference type="Proteomes" id="UP001144612">
    <property type="component" value="Unassembled WGS sequence"/>
</dbReference>
<dbReference type="EMBL" id="JAPQFJ010000001">
    <property type="protein sequence ID" value="MCY6957313.1"/>
    <property type="molecule type" value="Genomic_DNA"/>
</dbReference>
<keyword evidence="2 3" id="KW-1133">Transmembrane helix</keyword>
<keyword evidence="3" id="KW-0472">Membrane</keyword>
<dbReference type="InterPro" id="IPR009825">
    <property type="entry name" value="ECF_substrate-spec-like"/>
</dbReference>
<dbReference type="PANTHER" id="PTHR37815">
    <property type="entry name" value="UPF0397 PROTEIN BC_2624-RELATED"/>
    <property type="match status" value="1"/>
</dbReference>
<feature type="transmembrane region" description="Helical" evidence="3">
    <location>
        <begin position="107"/>
        <end position="129"/>
    </location>
</feature>
<name>A0ABT4D4U1_9CLOT</name>
<evidence type="ECO:0000256" key="1">
    <source>
        <dbReference type="ARBA" id="ARBA00022692"/>
    </source>
</evidence>
<evidence type="ECO:0000256" key="3">
    <source>
        <dbReference type="SAM" id="Phobius"/>
    </source>
</evidence>
<organism evidence="4 5">
    <name type="scientific">Clostridium brassicae</name>
    <dbReference type="NCBI Taxonomy" id="2999072"/>
    <lineage>
        <taxon>Bacteria</taxon>
        <taxon>Bacillati</taxon>
        <taxon>Bacillota</taxon>
        <taxon>Clostridia</taxon>
        <taxon>Eubacteriales</taxon>
        <taxon>Clostridiaceae</taxon>
        <taxon>Clostridium</taxon>
    </lineage>
</organism>
<keyword evidence="5" id="KW-1185">Reference proteome</keyword>
<gene>
    <name evidence="4" type="ORF">OW729_01695</name>
</gene>
<dbReference type="Gene3D" id="1.10.1760.20">
    <property type="match status" value="1"/>
</dbReference>
<feature type="transmembrane region" description="Helical" evidence="3">
    <location>
        <begin position="135"/>
        <end position="160"/>
    </location>
</feature>
<dbReference type="Pfam" id="PF07155">
    <property type="entry name" value="ECF-ribofla_trS"/>
    <property type="match status" value="1"/>
</dbReference>
<sequence length="173" mass="18157">MKTKRIILIGLFAAICFIGTYAHIPISFGGSNSMIHLGTTAIFIAAILIGKDAGLAAAIGCALFDAMDPMFQVWVLPTFIIKGLTGYAVGIIAFARNKKGNSMVQNILAFIVGGVVSLVGYFIVNWLVFVGFHTAVLKMITSLATTGIAVAITIPIAAAVKPIINKSGIKLES</sequence>
<protein>
    <submittedName>
        <fullName evidence="4">ECF transporter S component</fullName>
    </submittedName>
</protein>
<comment type="caution">
    <text evidence="4">The sequence shown here is derived from an EMBL/GenBank/DDBJ whole genome shotgun (WGS) entry which is preliminary data.</text>
</comment>
<accession>A0ABT4D4U1</accession>
<dbReference type="RefSeq" id="WP_268059666.1">
    <property type="nucleotide sequence ID" value="NZ_JAPQFJ010000001.1"/>
</dbReference>
<feature type="transmembrane region" description="Helical" evidence="3">
    <location>
        <begin position="73"/>
        <end position="95"/>
    </location>
</feature>
<evidence type="ECO:0000256" key="2">
    <source>
        <dbReference type="ARBA" id="ARBA00022989"/>
    </source>
</evidence>